<accession>A0A0P0RF10</accession>
<gene>
    <name evidence="1" type="ORF">K788_0008330</name>
</gene>
<protein>
    <submittedName>
        <fullName evidence="1">Uncharacterized protein</fullName>
    </submittedName>
</protein>
<organism evidence="1 2">
    <name type="scientific">Paraburkholderia caribensis MBA4</name>
    <dbReference type="NCBI Taxonomy" id="1323664"/>
    <lineage>
        <taxon>Bacteria</taxon>
        <taxon>Pseudomonadati</taxon>
        <taxon>Pseudomonadota</taxon>
        <taxon>Betaproteobacteria</taxon>
        <taxon>Burkholderiales</taxon>
        <taxon>Burkholderiaceae</taxon>
        <taxon>Paraburkholderia</taxon>
    </lineage>
</organism>
<dbReference type="EMBL" id="CP012747">
    <property type="protein sequence ID" value="ALL67022.1"/>
    <property type="molecule type" value="Genomic_DNA"/>
</dbReference>
<proteinExistence type="predicted"/>
<evidence type="ECO:0000313" key="1">
    <source>
        <dbReference type="EMBL" id="ALL67022.1"/>
    </source>
</evidence>
<name>A0A0P0RF10_9BURK</name>
<dbReference type="AlphaFoldDB" id="A0A0P0RF10"/>
<dbReference type="KEGG" id="bcai:K788_0008330"/>
<sequence length="46" mass="5001">MIRLFHVVLSERQKPVGNPLVVVSGPRFGRAVRLTSRPGAAEIADC</sequence>
<dbReference type="Proteomes" id="UP000019146">
    <property type="component" value="Chromosome 2"/>
</dbReference>
<reference evidence="1 2" key="1">
    <citation type="journal article" date="2014" name="Genome Announc.">
        <title>Draft Genome Sequence of the Haloacid-Degrading Burkholderia caribensis Strain MBA4.</title>
        <authorList>
            <person name="Pan Y."/>
            <person name="Kong K.F."/>
            <person name="Tsang J.S."/>
        </authorList>
    </citation>
    <scope>NUCLEOTIDE SEQUENCE [LARGE SCALE GENOMIC DNA]</scope>
    <source>
        <strain evidence="1 2">MBA4</strain>
    </source>
</reference>
<evidence type="ECO:0000313" key="2">
    <source>
        <dbReference type="Proteomes" id="UP000019146"/>
    </source>
</evidence>